<reference evidence="2" key="1">
    <citation type="journal article" date="2013" name="Genome Announc.">
        <title>Whole-Genome Sequencing of Lactobacillus shenzhenensis Strain LY-73T.</title>
        <authorList>
            <person name="Lin Z."/>
            <person name="Liu Z."/>
            <person name="Yang R."/>
            <person name="Zou Y."/>
            <person name="Wan D."/>
            <person name="Chen J."/>
            <person name="Guo M."/>
            <person name="Zhao J."/>
            <person name="Fang C."/>
            <person name="Yang R."/>
            <person name="Liu F."/>
        </authorList>
    </citation>
    <scope>NUCLEOTIDE SEQUENCE [LARGE SCALE GENOMIC DNA]</scope>
    <source>
        <strain evidence="2">LY-73</strain>
    </source>
</reference>
<protein>
    <submittedName>
        <fullName evidence="1">Uncharacterized protein</fullName>
    </submittedName>
</protein>
<organism evidence="1 2">
    <name type="scientific">Schleiferilactobacillus shenzhenensis LY-73</name>
    <dbReference type="NCBI Taxonomy" id="1231336"/>
    <lineage>
        <taxon>Bacteria</taxon>
        <taxon>Bacillati</taxon>
        <taxon>Bacillota</taxon>
        <taxon>Bacilli</taxon>
        <taxon>Lactobacillales</taxon>
        <taxon>Lactobacillaceae</taxon>
        <taxon>Schleiferilactobacillus</taxon>
    </lineage>
</organism>
<name>U4TIJ6_9LACO</name>
<dbReference type="STRING" id="1231336.L248_1651"/>
<keyword evidence="2" id="KW-1185">Reference proteome</keyword>
<dbReference type="EMBL" id="KI271606">
    <property type="protein sequence ID" value="ERL64004.1"/>
    <property type="molecule type" value="Genomic_DNA"/>
</dbReference>
<dbReference type="eggNOG" id="ENOG5030BSH">
    <property type="taxonomic scope" value="Bacteria"/>
</dbReference>
<dbReference type="Proteomes" id="UP000030647">
    <property type="component" value="Unassembled WGS sequence"/>
</dbReference>
<dbReference type="RefSeq" id="WP_022530657.1">
    <property type="nucleotide sequence ID" value="NZ_KI271606.1"/>
</dbReference>
<dbReference type="AlphaFoldDB" id="U4TIJ6"/>
<sequence>MNEPDNVRNALANLVELVESHDFRIGNRPATVEEVLQLIQPDVYSIADLLGMSDLYLKHEKKEGL</sequence>
<accession>U4TIJ6</accession>
<gene>
    <name evidence="1" type="ORF">L248_1651</name>
</gene>
<evidence type="ECO:0000313" key="1">
    <source>
        <dbReference type="EMBL" id="ERL64004.1"/>
    </source>
</evidence>
<dbReference type="HOGENOM" id="CLU_192174_0_0_9"/>
<proteinExistence type="predicted"/>
<evidence type="ECO:0000313" key="2">
    <source>
        <dbReference type="Proteomes" id="UP000030647"/>
    </source>
</evidence>
<dbReference type="OrthoDB" id="2329550at2"/>